<keyword evidence="1" id="KW-1133">Transmembrane helix</keyword>
<feature type="transmembrane region" description="Helical" evidence="1">
    <location>
        <begin position="39"/>
        <end position="60"/>
    </location>
</feature>
<dbReference type="STRING" id="89065.SAMN05216605_11634"/>
<organism evidence="2 3">
    <name type="scientific">Pseudomonas abietaniphila</name>
    <dbReference type="NCBI Taxonomy" id="89065"/>
    <lineage>
        <taxon>Bacteria</taxon>
        <taxon>Pseudomonadati</taxon>
        <taxon>Pseudomonadota</taxon>
        <taxon>Gammaproteobacteria</taxon>
        <taxon>Pseudomonadales</taxon>
        <taxon>Pseudomonadaceae</taxon>
        <taxon>Pseudomonas</taxon>
    </lineage>
</organism>
<dbReference type="RefSeq" id="WP_074756926.1">
    <property type="nucleotide sequence ID" value="NZ_FNCO01000016.1"/>
</dbReference>
<reference evidence="3" key="1">
    <citation type="submission" date="2016-10" db="EMBL/GenBank/DDBJ databases">
        <authorList>
            <person name="Varghese N."/>
            <person name="Submissions S."/>
        </authorList>
    </citation>
    <scope>NUCLEOTIDE SEQUENCE [LARGE SCALE GENOMIC DNA]</scope>
    <source>
        <strain evidence="3">ATCC 700689</strain>
    </source>
</reference>
<dbReference type="AlphaFoldDB" id="A0A1G8MQY1"/>
<gene>
    <name evidence="2" type="ORF">SAMN05216605_11634</name>
</gene>
<evidence type="ECO:0000313" key="2">
    <source>
        <dbReference type="EMBL" id="SDI70381.1"/>
    </source>
</evidence>
<accession>A0A1G8MQY1</accession>
<evidence type="ECO:0008006" key="4">
    <source>
        <dbReference type="Google" id="ProtNLM"/>
    </source>
</evidence>
<evidence type="ECO:0000256" key="1">
    <source>
        <dbReference type="SAM" id="Phobius"/>
    </source>
</evidence>
<keyword evidence="3" id="KW-1185">Reference proteome</keyword>
<dbReference type="OrthoDB" id="7030977at2"/>
<dbReference type="Proteomes" id="UP000182894">
    <property type="component" value="Unassembled WGS sequence"/>
</dbReference>
<feature type="transmembrane region" description="Helical" evidence="1">
    <location>
        <begin position="120"/>
        <end position="136"/>
    </location>
</feature>
<sequence>MTRGNVRRRLALAWWRQLALTLGPLLVVCVFFGGGEEPVTPSVFAMPLFIAGVASMFVSLKPFGVYKRSLIATQKALDTPQEPGAWLRLAADRRMAFLAAGLPAWIGALAVFAYLEAVPLALLALSSVILLYLYRIPRQLA</sequence>
<keyword evidence="1" id="KW-0472">Membrane</keyword>
<keyword evidence="1" id="KW-0812">Transmembrane</keyword>
<name>A0A1G8MQY1_9PSED</name>
<dbReference type="EMBL" id="FNCO01000016">
    <property type="protein sequence ID" value="SDI70381.1"/>
    <property type="molecule type" value="Genomic_DNA"/>
</dbReference>
<feature type="transmembrane region" description="Helical" evidence="1">
    <location>
        <begin position="95"/>
        <end position="114"/>
    </location>
</feature>
<proteinExistence type="predicted"/>
<protein>
    <recommendedName>
        <fullName evidence="4">MFS transporter</fullName>
    </recommendedName>
</protein>
<evidence type="ECO:0000313" key="3">
    <source>
        <dbReference type="Proteomes" id="UP000182894"/>
    </source>
</evidence>
<feature type="transmembrane region" description="Helical" evidence="1">
    <location>
        <begin position="12"/>
        <end position="33"/>
    </location>
</feature>